<dbReference type="OMA" id="KSTRALM"/>
<dbReference type="InParanoid" id="E1ZRJ2"/>
<dbReference type="Pfam" id="PF00085">
    <property type="entry name" value="Thioredoxin"/>
    <property type="match status" value="1"/>
</dbReference>
<organism evidence="4">
    <name type="scientific">Chlorella variabilis</name>
    <name type="common">Green alga</name>
    <dbReference type="NCBI Taxonomy" id="554065"/>
    <lineage>
        <taxon>Eukaryota</taxon>
        <taxon>Viridiplantae</taxon>
        <taxon>Chlorophyta</taxon>
        <taxon>core chlorophytes</taxon>
        <taxon>Trebouxiophyceae</taxon>
        <taxon>Chlorellales</taxon>
        <taxon>Chlorellaceae</taxon>
        <taxon>Chlorella clade</taxon>
        <taxon>Chlorella</taxon>
    </lineage>
</organism>
<dbReference type="KEGG" id="cvr:CHLNCDRAFT_140076"/>
<keyword evidence="4" id="KW-1185">Reference proteome</keyword>
<feature type="domain" description="Thioredoxin" evidence="2">
    <location>
        <begin position="50"/>
        <end position="180"/>
    </location>
</feature>
<dbReference type="Proteomes" id="UP000008141">
    <property type="component" value="Unassembled WGS sequence"/>
</dbReference>
<reference evidence="3 4" key="1">
    <citation type="journal article" date="2010" name="Plant Cell">
        <title>The Chlorella variabilis NC64A genome reveals adaptation to photosymbiosis, coevolution with viruses, and cryptic sex.</title>
        <authorList>
            <person name="Blanc G."/>
            <person name="Duncan G."/>
            <person name="Agarkova I."/>
            <person name="Borodovsky M."/>
            <person name="Gurnon J."/>
            <person name="Kuo A."/>
            <person name="Lindquist E."/>
            <person name="Lucas S."/>
            <person name="Pangilinan J."/>
            <person name="Polle J."/>
            <person name="Salamov A."/>
            <person name="Terry A."/>
            <person name="Yamada T."/>
            <person name="Dunigan D.D."/>
            <person name="Grigoriev I.V."/>
            <person name="Claverie J.M."/>
            <person name="Van Etten J.L."/>
        </authorList>
    </citation>
    <scope>NUCLEOTIDE SEQUENCE [LARGE SCALE GENOMIC DNA]</scope>
    <source>
        <strain evidence="3 4">NC64A</strain>
    </source>
</reference>
<gene>
    <name evidence="3" type="ORF">CHLNCDRAFT_140076</name>
</gene>
<protein>
    <recommendedName>
        <fullName evidence="2">Thioredoxin domain-containing protein</fullName>
    </recommendedName>
</protein>
<dbReference type="EMBL" id="GL433862">
    <property type="protein sequence ID" value="EFN51580.1"/>
    <property type="molecule type" value="Genomic_DNA"/>
</dbReference>
<dbReference type="PROSITE" id="PS51352">
    <property type="entry name" value="THIOREDOXIN_2"/>
    <property type="match status" value="1"/>
</dbReference>
<dbReference type="eggNOG" id="KOG0907">
    <property type="taxonomic scope" value="Eukaryota"/>
</dbReference>
<dbReference type="CDD" id="cd02947">
    <property type="entry name" value="TRX_family"/>
    <property type="match status" value="1"/>
</dbReference>
<evidence type="ECO:0000313" key="4">
    <source>
        <dbReference type="Proteomes" id="UP000008141"/>
    </source>
</evidence>
<evidence type="ECO:0000259" key="2">
    <source>
        <dbReference type="PROSITE" id="PS51352"/>
    </source>
</evidence>
<dbReference type="PANTHER" id="PTHR46115">
    <property type="entry name" value="THIOREDOXIN-LIKE PROTEIN 1"/>
    <property type="match status" value="1"/>
</dbReference>
<proteinExistence type="predicted"/>
<dbReference type="AlphaFoldDB" id="E1ZRJ2"/>
<dbReference type="GeneID" id="17351030"/>
<evidence type="ECO:0000313" key="3">
    <source>
        <dbReference type="EMBL" id="EFN51580.1"/>
    </source>
</evidence>
<dbReference type="OrthoDB" id="10263751at2759"/>
<accession>E1ZRJ2</accession>
<evidence type="ECO:0000256" key="1">
    <source>
        <dbReference type="ARBA" id="ARBA00023157"/>
    </source>
</evidence>
<keyword evidence="1" id="KW-1015">Disulfide bond</keyword>
<name>E1ZRJ2_CHLVA</name>
<dbReference type="InterPro" id="IPR013766">
    <property type="entry name" value="Thioredoxin_domain"/>
</dbReference>
<dbReference type="RefSeq" id="XP_005843682.1">
    <property type="nucleotide sequence ID" value="XM_005843620.1"/>
</dbReference>
<dbReference type="InterPro" id="IPR036249">
    <property type="entry name" value="Thioredoxin-like_sf"/>
</dbReference>
<dbReference type="SUPFAM" id="SSF52833">
    <property type="entry name" value="Thioredoxin-like"/>
    <property type="match status" value="1"/>
</dbReference>
<dbReference type="STRING" id="554065.E1ZRJ2"/>
<dbReference type="Gene3D" id="3.40.30.10">
    <property type="entry name" value="Glutaredoxin"/>
    <property type="match status" value="1"/>
</dbReference>
<sequence length="200" mass="21691">MERALSHSLASCSSSSLCRPPTSQRPRLLAPVGGLVRAPIRVQAVAGLSRGTADLLGNHSLNAPSEEELNSPVSLVHSPEEFQALMAANKDKMVVLMCKATHCRPCKLFARKYAAAAAQYSDALFTEIYGDETKATRQMMIDMKVRVTPTFAIFRGGEKVHSHGGINETNLHRYISKYLQEGEAGFGTFTEAQLGEPAQA</sequence>